<dbReference type="Proteomes" id="UP000683360">
    <property type="component" value="Unassembled WGS sequence"/>
</dbReference>
<feature type="signal peptide" evidence="1">
    <location>
        <begin position="1"/>
        <end position="19"/>
    </location>
</feature>
<reference evidence="2" key="1">
    <citation type="submission" date="2021-03" db="EMBL/GenBank/DDBJ databases">
        <authorList>
            <person name="Bekaert M."/>
        </authorList>
    </citation>
    <scope>NUCLEOTIDE SEQUENCE</scope>
</reference>
<proteinExistence type="predicted"/>
<accession>A0A8S3UHW7</accession>
<dbReference type="EMBL" id="CAJPWZ010002751">
    <property type="protein sequence ID" value="CAG2244928.1"/>
    <property type="molecule type" value="Genomic_DNA"/>
</dbReference>
<evidence type="ECO:0000313" key="3">
    <source>
        <dbReference type="Proteomes" id="UP000683360"/>
    </source>
</evidence>
<keyword evidence="1" id="KW-0732">Signal</keyword>
<sequence>MKSLPVDLLFFVLLQVAETVTRSSRNGHNIPQVVGNIQDPVMFYEWTPYLQQYFKTLKHITDYHHFYMDSQHPGLVTCRENASEFMILLLSTSEIENFQNLILMYASIRHCYSQLVYSAKNRLAALDHNAHAEREVMKNKDDSLRSGELKTSRWLVHPVKEDTKYSYIQDLIRQIVISKIEDDIGMSRRLELEADDPKRISAHLVPVPSPINKRHCG</sequence>
<evidence type="ECO:0000313" key="2">
    <source>
        <dbReference type="EMBL" id="CAG2244928.1"/>
    </source>
</evidence>
<comment type="caution">
    <text evidence="2">The sequence shown here is derived from an EMBL/GenBank/DDBJ whole genome shotgun (WGS) entry which is preliminary data.</text>
</comment>
<gene>
    <name evidence="2" type="ORF">MEDL_56940</name>
</gene>
<protein>
    <submittedName>
        <fullName evidence="2">Uncharacterized protein</fullName>
    </submittedName>
</protein>
<dbReference type="OrthoDB" id="6155112at2759"/>
<organism evidence="2 3">
    <name type="scientific">Mytilus edulis</name>
    <name type="common">Blue mussel</name>
    <dbReference type="NCBI Taxonomy" id="6550"/>
    <lineage>
        <taxon>Eukaryota</taxon>
        <taxon>Metazoa</taxon>
        <taxon>Spiralia</taxon>
        <taxon>Lophotrochozoa</taxon>
        <taxon>Mollusca</taxon>
        <taxon>Bivalvia</taxon>
        <taxon>Autobranchia</taxon>
        <taxon>Pteriomorphia</taxon>
        <taxon>Mytilida</taxon>
        <taxon>Mytiloidea</taxon>
        <taxon>Mytilidae</taxon>
        <taxon>Mytilinae</taxon>
        <taxon>Mytilus</taxon>
    </lineage>
</organism>
<dbReference type="PANTHER" id="PTHR34415">
    <property type="entry name" value="INTEGRASE CATALYTIC DOMAIN-CONTAINING PROTEIN"/>
    <property type="match status" value="1"/>
</dbReference>
<evidence type="ECO:0000256" key="1">
    <source>
        <dbReference type="SAM" id="SignalP"/>
    </source>
</evidence>
<dbReference type="PANTHER" id="PTHR34415:SF1">
    <property type="entry name" value="INTEGRASE CATALYTIC DOMAIN-CONTAINING PROTEIN"/>
    <property type="match status" value="1"/>
</dbReference>
<feature type="chain" id="PRO_5035781227" evidence="1">
    <location>
        <begin position="20"/>
        <end position="217"/>
    </location>
</feature>
<dbReference type="AlphaFoldDB" id="A0A8S3UHW7"/>
<keyword evidence="3" id="KW-1185">Reference proteome</keyword>
<name>A0A8S3UHW7_MYTED</name>